<evidence type="ECO:0000256" key="1">
    <source>
        <dbReference type="ARBA" id="ARBA00004514"/>
    </source>
</evidence>
<evidence type="ECO:0000313" key="7">
    <source>
        <dbReference type="Proteomes" id="UP000199706"/>
    </source>
</evidence>
<dbReference type="AlphaFoldDB" id="A0A1G7PWG5"/>
<dbReference type="OrthoDB" id="9009188at2"/>
<organism evidence="6 7">
    <name type="scientific">Paraburkholderia phenazinium</name>
    <dbReference type="NCBI Taxonomy" id="60549"/>
    <lineage>
        <taxon>Bacteria</taxon>
        <taxon>Pseudomonadati</taxon>
        <taxon>Pseudomonadota</taxon>
        <taxon>Betaproteobacteria</taxon>
        <taxon>Burkholderiales</taxon>
        <taxon>Burkholderiaceae</taxon>
        <taxon>Paraburkholderia</taxon>
    </lineage>
</organism>
<keyword evidence="4" id="KW-0143">Chaperone</keyword>
<sequence length="106" mass="11988">MTEERDAINQTQLVKQVYELTKAIEHAAGLADWQRAAELVDERSPLLMSIAAEQEPVALEMIRYIQSVDSATVEQAQRSQAELETEYRAAMDRTRAAGQYHRVALL</sequence>
<protein>
    <recommendedName>
        <fullName evidence="5">Flagellar protein FliT</fullName>
    </recommendedName>
</protein>
<evidence type="ECO:0000256" key="4">
    <source>
        <dbReference type="ARBA" id="ARBA00023186"/>
    </source>
</evidence>
<evidence type="ECO:0000313" key="6">
    <source>
        <dbReference type="EMBL" id="SDF90682.1"/>
    </source>
</evidence>
<proteinExistence type="predicted"/>
<reference evidence="6 7" key="1">
    <citation type="submission" date="2016-10" db="EMBL/GenBank/DDBJ databases">
        <authorList>
            <person name="de Groot N.N."/>
        </authorList>
    </citation>
    <scope>NUCLEOTIDE SEQUENCE [LARGE SCALE GENOMIC DNA]</scope>
    <source>
        <strain evidence="6 7">LMG 2247</strain>
    </source>
</reference>
<gene>
    <name evidence="6" type="ORF">SAMN05216466_101491</name>
</gene>
<evidence type="ECO:0000256" key="5">
    <source>
        <dbReference type="ARBA" id="ARBA00093797"/>
    </source>
</evidence>
<dbReference type="Proteomes" id="UP000199706">
    <property type="component" value="Unassembled WGS sequence"/>
</dbReference>
<accession>A0A1G7PWG5</accession>
<dbReference type="GO" id="GO:0044781">
    <property type="term" value="P:bacterial-type flagellum organization"/>
    <property type="evidence" value="ECO:0007669"/>
    <property type="project" value="UniProtKB-KW"/>
</dbReference>
<comment type="subcellular location">
    <subcellularLocation>
        <location evidence="1">Cytoplasm</location>
        <location evidence="1">Cytosol</location>
    </subcellularLocation>
</comment>
<keyword evidence="2" id="KW-0963">Cytoplasm</keyword>
<name>A0A1G7PWG5_9BURK</name>
<dbReference type="RefSeq" id="WP_090681298.1">
    <property type="nucleotide sequence ID" value="NZ_CADERL010000001.1"/>
</dbReference>
<dbReference type="InterPro" id="IPR008622">
    <property type="entry name" value="FliT"/>
</dbReference>
<keyword evidence="3" id="KW-1005">Bacterial flagellum biogenesis</keyword>
<evidence type="ECO:0000256" key="3">
    <source>
        <dbReference type="ARBA" id="ARBA00022795"/>
    </source>
</evidence>
<dbReference type="EMBL" id="FNCJ01000001">
    <property type="protein sequence ID" value="SDF90682.1"/>
    <property type="molecule type" value="Genomic_DNA"/>
</dbReference>
<dbReference type="Pfam" id="PF05400">
    <property type="entry name" value="FliT"/>
    <property type="match status" value="1"/>
</dbReference>
<evidence type="ECO:0000256" key="2">
    <source>
        <dbReference type="ARBA" id="ARBA00022490"/>
    </source>
</evidence>